<dbReference type="eggNOG" id="COG3629">
    <property type="taxonomic scope" value="Bacteria"/>
</dbReference>
<keyword evidence="3 5" id="KW-0238">DNA-binding</keyword>
<dbReference type="Gene3D" id="1.10.10.10">
    <property type="entry name" value="Winged helix-like DNA-binding domain superfamily/Winged helix DNA-binding domain"/>
    <property type="match status" value="1"/>
</dbReference>
<keyword evidence="2" id="KW-0805">Transcription regulation</keyword>
<dbReference type="PANTHER" id="PTHR35807:SF1">
    <property type="entry name" value="TRANSCRIPTIONAL REGULATOR REDD"/>
    <property type="match status" value="1"/>
</dbReference>
<feature type="DNA-binding region" description="OmpR/PhoB-type" evidence="5">
    <location>
        <begin position="1"/>
        <end position="92"/>
    </location>
</feature>
<gene>
    <name evidence="7" type="ORF">AJAP_15720</name>
</gene>
<keyword evidence="4" id="KW-0804">Transcription</keyword>
<reference evidence="7 8" key="1">
    <citation type="journal article" date="2014" name="J. Biotechnol.">
        <title>Complete genome sequence of the actinobacterium Amycolatopsis japonica MG417-CF17(T) (=DSM 44213T) producing (S,S)-N,N'-ethylenediaminedisuccinic acid.</title>
        <authorList>
            <person name="Stegmann E."/>
            <person name="Albersmeier A."/>
            <person name="Spohn M."/>
            <person name="Gert H."/>
            <person name="Weber T."/>
            <person name="Wohlleben W."/>
            <person name="Kalinowski J."/>
            <person name="Ruckert C."/>
        </authorList>
    </citation>
    <scope>NUCLEOTIDE SEQUENCE [LARGE SCALE GENOMIC DNA]</scope>
    <source>
        <strain evidence="8">MG417-CF17 (DSM 44213)</strain>
    </source>
</reference>
<dbReference type="PANTHER" id="PTHR35807">
    <property type="entry name" value="TRANSCRIPTIONAL REGULATOR REDD-RELATED"/>
    <property type="match status" value="1"/>
</dbReference>
<dbReference type="GO" id="GO:0003677">
    <property type="term" value="F:DNA binding"/>
    <property type="evidence" value="ECO:0007669"/>
    <property type="project" value="UniProtKB-UniRule"/>
</dbReference>
<dbReference type="CDD" id="cd15831">
    <property type="entry name" value="BTAD"/>
    <property type="match status" value="1"/>
</dbReference>
<keyword evidence="8" id="KW-1185">Reference proteome</keyword>
<proteinExistence type="inferred from homology"/>
<dbReference type="SMART" id="SM01043">
    <property type="entry name" value="BTAD"/>
    <property type="match status" value="1"/>
</dbReference>
<dbReference type="STRING" id="208439.AJAP_15720"/>
<dbReference type="Proteomes" id="UP000028492">
    <property type="component" value="Chromosome"/>
</dbReference>
<evidence type="ECO:0000313" key="7">
    <source>
        <dbReference type="EMBL" id="AIG76017.1"/>
    </source>
</evidence>
<dbReference type="SUPFAM" id="SSF46894">
    <property type="entry name" value="C-terminal effector domain of the bipartite response regulators"/>
    <property type="match status" value="1"/>
</dbReference>
<dbReference type="AlphaFoldDB" id="A0A075UP98"/>
<evidence type="ECO:0000313" key="8">
    <source>
        <dbReference type="Proteomes" id="UP000028492"/>
    </source>
</evidence>
<dbReference type="PRINTS" id="PR00364">
    <property type="entry name" value="DISEASERSIST"/>
</dbReference>
<dbReference type="EMBL" id="CP008953">
    <property type="protein sequence ID" value="AIG76017.1"/>
    <property type="molecule type" value="Genomic_DNA"/>
</dbReference>
<protein>
    <recommendedName>
        <fullName evidence="6">OmpR/PhoB-type domain-containing protein</fullName>
    </recommendedName>
</protein>
<dbReference type="InterPro" id="IPR027417">
    <property type="entry name" value="P-loop_NTPase"/>
</dbReference>
<dbReference type="SUPFAM" id="SSF52540">
    <property type="entry name" value="P-loop containing nucleoside triphosphate hydrolases"/>
    <property type="match status" value="1"/>
</dbReference>
<evidence type="ECO:0000256" key="1">
    <source>
        <dbReference type="ARBA" id="ARBA00005820"/>
    </source>
</evidence>
<evidence type="ECO:0000256" key="5">
    <source>
        <dbReference type="PROSITE-ProRule" id="PRU01091"/>
    </source>
</evidence>
<dbReference type="SUPFAM" id="SSF48452">
    <property type="entry name" value="TPR-like"/>
    <property type="match status" value="1"/>
</dbReference>
<dbReference type="InterPro" id="IPR036388">
    <property type="entry name" value="WH-like_DNA-bd_sf"/>
</dbReference>
<dbReference type="KEGG" id="aja:AJAP_15720"/>
<accession>A0A075UP98</accession>
<dbReference type="Gene3D" id="3.40.50.300">
    <property type="entry name" value="P-loop containing nucleotide triphosphate hydrolases"/>
    <property type="match status" value="1"/>
</dbReference>
<organism evidence="7 8">
    <name type="scientific">Amycolatopsis japonica</name>
    <dbReference type="NCBI Taxonomy" id="208439"/>
    <lineage>
        <taxon>Bacteria</taxon>
        <taxon>Bacillati</taxon>
        <taxon>Actinomycetota</taxon>
        <taxon>Actinomycetes</taxon>
        <taxon>Pseudonocardiales</taxon>
        <taxon>Pseudonocardiaceae</taxon>
        <taxon>Amycolatopsis</taxon>
        <taxon>Amycolatopsis japonica group</taxon>
    </lineage>
</organism>
<dbReference type="HOGENOM" id="CLU_004665_6_0_11"/>
<dbReference type="InterPro" id="IPR051677">
    <property type="entry name" value="AfsR-DnrI-RedD_regulator"/>
</dbReference>
<comment type="similarity">
    <text evidence="1">Belongs to the AfsR/DnrI/RedD regulatory family.</text>
</comment>
<dbReference type="GO" id="GO:0006355">
    <property type="term" value="P:regulation of DNA-templated transcription"/>
    <property type="evidence" value="ECO:0007669"/>
    <property type="project" value="InterPro"/>
</dbReference>
<feature type="domain" description="OmpR/PhoB-type" evidence="6">
    <location>
        <begin position="1"/>
        <end position="92"/>
    </location>
</feature>
<dbReference type="InterPro" id="IPR016032">
    <property type="entry name" value="Sig_transdc_resp-reg_C-effctor"/>
</dbReference>
<dbReference type="GO" id="GO:0000160">
    <property type="term" value="P:phosphorelay signal transduction system"/>
    <property type="evidence" value="ECO:0007669"/>
    <property type="project" value="InterPro"/>
</dbReference>
<evidence type="ECO:0000256" key="3">
    <source>
        <dbReference type="ARBA" id="ARBA00023125"/>
    </source>
</evidence>
<dbReference type="Gene3D" id="1.25.40.10">
    <property type="entry name" value="Tetratricopeptide repeat domain"/>
    <property type="match status" value="1"/>
</dbReference>
<evidence type="ECO:0000259" key="6">
    <source>
        <dbReference type="PROSITE" id="PS51755"/>
    </source>
</evidence>
<evidence type="ECO:0000256" key="2">
    <source>
        <dbReference type="ARBA" id="ARBA00023015"/>
    </source>
</evidence>
<dbReference type="Pfam" id="PF00486">
    <property type="entry name" value="Trans_reg_C"/>
    <property type="match status" value="1"/>
</dbReference>
<name>A0A075UP98_9PSEU</name>
<dbReference type="InterPro" id="IPR011990">
    <property type="entry name" value="TPR-like_helical_dom_sf"/>
</dbReference>
<evidence type="ECO:0000256" key="4">
    <source>
        <dbReference type="ARBA" id="ARBA00023163"/>
    </source>
</evidence>
<dbReference type="InterPro" id="IPR005158">
    <property type="entry name" value="BTAD"/>
</dbReference>
<dbReference type="Pfam" id="PF03704">
    <property type="entry name" value="BTAD"/>
    <property type="match status" value="1"/>
</dbReference>
<dbReference type="InterPro" id="IPR001867">
    <property type="entry name" value="OmpR/PhoB-type_DNA-bd"/>
</dbReference>
<sequence length="623" mass="66584">MIFRILGPLEVWDDGARLPLGGPQQRTLLALLLLNANSVVSADRLIDELWGAGAPSSARGLLKGCVAMLRRTLGVGRDERLLTRAPGYLLQVRPGERDLDRVEELAGIAKTDASRAAALLREALSCWRGPALDGLEGETCRAEAARLEELRLALLEDRVDAELRRGATPELVTELQPLVRRHPLRERLWAQLMLALHGCDRQADALAVYQRIRRALVTELGVEPSSSLRRAHRLVLAGPAPAPKKDPPAITRAPVPAQLPAEIRDFQGREAELSELGRVTAAAGTAVVSGTAGVGKTALALRWAHLARERFPDGQLYVDLGGHGPGRPVPPGAALSGFLGALGLSEREIPVGLDDQAARFRTEVAGRRLLLVLDNAGWAGQVRPLLPGTPSCTVVTTSRDSLAGLVALHGARRVGVGRLPLTDAIALLRVLIGDRADADPRSVSALAELCARLPLALRIAAEVATAEPDTALRELVGALAEPEDRLEFLEVAGDPYASVREGLSWSYRRLPFDAARVFRAAGRAGTELDVGKTVAIAGLGLRAARRALSQLTAANMLDVVAPGRYAMHDLLRDYAVCLPDDRSPAALRVLPGRVRTPGADRPHTRCRPPGLSVVTATTEKNGD</sequence>
<dbReference type="PROSITE" id="PS51755">
    <property type="entry name" value="OMPR_PHOB"/>
    <property type="match status" value="1"/>
</dbReference>
<dbReference type="SMART" id="SM00862">
    <property type="entry name" value="Trans_reg_C"/>
    <property type="match status" value="1"/>
</dbReference>